<protein>
    <submittedName>
        <fullName evidence="1">DUF934 domain-containing protein</fullName>
    </submittedName>
</protein>
<proteinExistence type="predicted"/>
<dbReference type="Proteomes" id="UP000250299">
    <property type="component" value="Chromosome"/>
</dbReference>
<name>A0A2Z4REE5_PSEPU</name>
<organism evidence="1 2">
    <name type="scientific">Pseudomonas putida</name>
    <name type="common">Arthrobacter siderocapsulatus</name>
    <dbReference type="NCBI Taxonomy" id="303"/>
    <lineage>
        <taxon>Bacteria</taxon>
        <taxon>Pseudomonadati</taxon>
        <taxon>Pseudomonadota</taxon>
        <taxon>Gammaproteobacteria</taxon>
        <taxon>Pseudomonadales</taxon>
        <taxon>Pseudomonadaceae</taxon>
        <taxon>Pseudomonas</taxon>
    </lineage>
</organism>
<dbReference type="InterPro" id="IPR008318">
    <property type="entry name" value="UCP030820"/>
</dbReference>
<gene>
    <name evidence="1" type="ORF">DKY63_06115</name>
</gene>
<dbReference type="RefSeq" id="WP_110963274.1">
    <property type="nucleotide sequence ID" value="NZ_CP029693.1"/>
</dbReference>
<accession>A0A2Z4REE5</accession>
<dbReference type="AlphaFoldDB" id="A0A2Z4REE5"/>
<sequence length="164" mass="19067">MQRIIKNQEVVDETWHLLPKDFNIDEISNCDDLIVPLQLWREHARMLQARDGGLGVWLDADEEAEEIGEDANKFQVIALNFPAFTDGRNYSNARLLRDRYGFKGELRAIGDVLRDQLFYMHRCGFDAFAIRADKDPYEALEGLKDFSVTYQAATDEPLPLFRRR</sequence>
<evidence type="ECO:0000313" key="1">
    <source>
        <dbReference type="EMBL" id="AWY39500.1"/>
    </source>
</evidence>
<reference evidence="1 2" key="1">
    <citation type="submission" date="2018-05" db="EMBL/GenBank/DDBJ databases">
        <title>Whole genome sequence of Pseudomonas putida JBC17.</title>
        <authorList>
            <person name="Lee Y.H."/>
            <person name="David K."/>
        </authorList>
    </citation>
    <scope>NUCLEOTIDE SEQUENCE [LARGE SCALE GENOMIC DNA]</scope>
    <source>
        <strain evidence="1 2">JBC17</strain>
    </source>
</reference>
<dbReference type="PIRSF" id="PIRSF030820">
    <property type="entry name" value="UCP030820"/>
    <property type="match status" value="1"/>
</dbReference>
<dbReference type="EMBL" id="CP029693">
    <property type="protein sequence ID" value="AWY39500.1"/>
    <property type="molecule type" value="Genomic_DNA"/>
</dbReference>
<dbReference type="OrthoDB" id="9800421at2"/>
<dbReference type="Pfam" id="PF06073">
    <property type="entry name" value="DUF934"/>
    <property type="match status" value="1"/>
</dbReference>
<evidence type="ECO:0000313" key="2">
    <source>
        <dbReference type="Proteomes" id="UP000250299"/>
    </source>
</evidence>